<dbReference type="Pfam" id="PF04059">
    <property type="entry name" value="RRM_2"/>
    <property type="match status" value="1"/>
</dbReference>
<gene>
    <name evidence="3" type="ORF">Godav_018528</name>
</gene>
<evidence type="ECO:0000313" key="3">
    <source>
        <dbReference type="EMBL" id="MBA0606004.1"/>
    </source>
</evidence>
<feature type="transmembrane region" description="Helical" evidence="1">
    <location>
        <begin position="325"/>
        <end position="346"/>
    </location>
</feature>
<feature type="domain" description="Mei2-like C-terminal RNA recognition motif" evidence="2">
    <location>
        <begin position="172"/>
        <end position="283"/>
    </location>
</feature>
<organism evidence="3 4">
    <name type="scientific">Gossypium davidsonii</name>
    <name type="common">Davidson's cotton</name>
    <name type="synonym">Gossypium klotzschianum subsp. davidsonii</name>
    <dbReference type="NCBI Taxonomy" id="34287"/>
    <lineage>
        <taxon>Eukaryota</taxon>
        <taxon>Viridiplantae</taxon>
        <taxon>Streptophyta</taxon>
        <taxon>Embryophyta</taxon>
        <taxon>Tracheophyta</taxon>
        <taxon>Spermatophyta</taxon>
        <taxon>Magnoliopsida</taxon>
        <taxon>eudicotyledons</taxon>
        <taxon>Gunneridae</taxon>
        <taxon>Pentapetalae</taxon>
        <taxon>rosids</taxon>
        <taxon>malvids</taxon>
        <taxon>Malvales</taxon>
        <taxon>Malvaceae</taxon>
        <taxon>Malvoideae</taxon>
        <taxon>Gossypium</taxon>
    </lineage>
</organism>
<dbReference type="InterPro" id="IPR035979">
    <property type="entry name" value="RBD_domain_sf"/>
</dbReference>
<dbReference type="InterPro" id="IPR007201">
    <property type="entry name" value="Mei2-like_Rrm_C"/>
</dbReference>
<proteinExistence type="predicted"/>
<feature type="transmembrane region" description="Helical" evidence="1">
    <location>
        <begin position="358"/>
        <end position="377"/>
    </location>
</feature>
<comment type="caution">
    <text evidence="3">The sequence shown here is derived from an EMBL/GenBank/DDBJ whole genome shotgun (WGS) entry which is preliminary data.</text>
</comment>
<dbReference type="InterPro" id="IPR012677">
    <property type="entry name" value="Nucleotide-bd_a/b_plait_sf"/>
</dbReference>
<dbReference type="GO" id="GO:0003676">
    <property type="term" value="F:nucleic acid binding"/>
    <property type="evidence" value="ECO:0007669"/>
    <property type="project" value="InterPro"/>
</dbReference>
<keyword evidence="1" id="KW-0812">Transmembrane</keyword>
<keyword evidence="1" id="KW-0472">Membrane</keyword>
<evidence type="ECO:0000259" key="2">
    <source>
        <dbReference type="Pfam" id="PF04059"/>
    </source>
</evidence>
<reference evidence="3 4" key="1">
    <citation type="journal article" date="2019" name="Genome Biol. Evol.">
        <title>Insights into the evolution of the New World diploid cottons (Gossypium, subgenus Houzingenia) based on genome sequencing.</title>
        <authorList>
            <person name="Grover C.E."/>
            <person name="Arick M.A. 2nd"/>
            <person name="Thrash A."/>
            <person name="Conover J.L."/>
            <person name="Sanders W.S."/>
            <person name="Peterson D.G."/>
            <person name="Frelichowski J.E."/>
            <person name="Scheffler J.A."/>
            <person name="Scheffler B.E."/>
            <person name="Wendel J.F."/>
        </authorList>
    </citation>
    <scope>NUCLEOTIDE SEQUENCE [LARGE SCALE GENOMIC DNA]</scope>
    <source>
        <strain evidence="3">27</strain>
        <tissue evidence="3">Leaf</tissue>
    </source>
</reference>
<dbReference type="AlphaFoldDB" id="A0A7J8QWS0"/>
<dbReference type="EMBL" id="JABFAC010000002">
    <property type="protein sequence ID" value="MBA0606004.1"/>
    <property type="molecule type" value="Genomic_DNA"/>
</dbReference>
<accession>A0A7J8QWS0</accession>
<sequence length="378" mass="43484">MAVRTDQKFPHKMEIRCFSLNPEAPEFFPTRYTLVPAPSFPIFQTINPPYNLLYYYLPLQYPFAFTAPPPPRHQNAALPHSSSLETDVVLVTEPFKAKKGFNRNKYHWKGRRGCGGAARAARKKEWRAKPGFNGDDDDDDDQASFECTRKVQYWAGGEKQPLIPLQSGGSETTIMIKNIPVRYTREMLKEFLDQHCMVTNREAKSNANNEEPSLSAYDFLYLPIDFVTRSNKGYAFVNFTTPIAARKFYDACDDKQWECFMSNKIRQIYCAKLQGINELVKHFEKMGFPCEDFQPLCFNPARDGSKQPVEETVVGRCIGSWFSGYVFGLTMGTKGVDFVTWFLIWYNEKRKNRWWGPPWYGVSLVGSLLLCLSAMSLD</sequence>
<keyword evidence="4" id="KW-1185">Reference proteome</keyword>
<dbReference type="SUPFAM" id="SSF54928">
    <property type="entry name" value="RNA-binding domain, RBD"/>
    <property type="match status" value="1"/>
</dbReference>
<dbReference type="Gene3D" id="3.30.70.330">
    <property type="match status" value="1"/>
</dbReference>
<keyword evidence="1" id="KW-1133">Transmembrane helix</keyword>
<dbReference type="Proteomes" id="UP000593561">
    <property type="component" value="Unassembled WGS sequence"/>
</dbReference>
<evidence type="ECO:0000256" key="1">
    <source>
        <dbReference type="SAM" id="Phobius"/>
    </source>
</evidence>
<protein>
    <recommendedName>
        <fullName evidence="2">Mei2-like C-terminal RNA recognition motif domain-containing protein</fullName>
    </recommendedName>
</protein>
<evidence type="ECO:0000313" key="4">
    <source>
        <dbReference type="Proteomes" id="UP000593561"/>
    </source>
</evidence>
<name>A0A7J8QWS0_GOSDV</name>